<dbReference type="PANTHER" id="PTHR12047">
    <property type="entry name" value="FANCONI ANEMIA GROUP A PROTEIN"/>
    <property type="match status" value="1"/>
</dbReference>
<dbReference type="OrthoDB" id="2287188at2759"/>
<keyword evidence="6" id="KW-1185">Reference proteome</keyword>
<accession>A0A9Q1AV23</accession>
<protein>
    <recommendedName>
        <fullName evidence="7">Fanconi anemia group A protein</fullName>
    </recommendedName>
</protein>
<dbReference type="EMBL" id="JAPFRF010000013">
    <property type="protein sequence ID" value="KAJ7312177.1"/>
    <property type="molecule type" value="Genomic_DNA"/>
</dbReference>
<reference evidence="5" key="1">
    <citation type="journal article" date="2023" name="DNA Res.">
        <title>Chromosome-level genome assembly of Phrynocephalus forsythii using third-generation DNA sequencing and Hi-C analysis.</title>
        <authorList>
            <person name="Qi Y."/>
            <person name="Zhao W."/>
            <person name="Zhao Y."/>
            <person name="Niu C."/>
            <person name="Cao S."/>
            <person name="Zhang Y."/>
        </authorList>
    </citation>
    <scope>NUCLEOTIDE SEQUENCE</scope>
    <source>
        <tissue evidence="5">Muscle</tissue>
    </source>
</reference>
<evidence type="ECO:0000313" key="6">
    <source>
        <dbReference type="Proteomes" id="UP001142489"/>
    </source>
</evidence>
<feature type="domain" description="Fanconi anaemia group A protein C-terminal" evidence="1">
    <location>
        <begin position="1293"/>
        <end position="1406"/>
    </location>
</feature>
<dbReference type="Pfam" id="PF03511">
    <property type="entry name" value="FANCA_CTD"/>
    <property type="match status" value="1"/>
</dbReference>
<dbReference type="InterPro" id="IPR055277">
    <property type="entry name" value="Fanconi_A_C"/>
</dbReference>
<feature type="domain" description="Fanconi anaemia group A protein arcN subdomain" evidence="4">
    <location>
        <begin position="636"/>
        <end position="866"/>
    </location>
</feature>
<dbReference type="GO" id="GO:0036297">
    <property type="term" value="P:interstrand cross-link repair"/>
    <property type="evidence" value="ECO:0007669"/>
    <property type="project" value="InterPro"/>
</dbReference>
<evidence type="ECO:0000259" key="2">
    <source>
        <dbReference type="Pfam" id="PF15865"/>
    </source>
</evidence>
<evidence type="ECO:0008006" key="7">
    <source>
        <dbReference type="Google" id="ProtNLM"/>
    </source>
</evidence>
<proteinExistence type="predicted"/>
<gene>
    <name evidence="5" type="ORF">JRQ81_006532</name>
</gene>
<dbReference type="InterPro" id="IPR003516">
    <property type="entry name" value="FANCA"/>
</dbReference>
<feature type="domain" description="Fanconi anaemia group A protein N-terminal" evidence="2">
    <location>
        <begin position="158"/>
        <end position="513"/>
    </location>
</feature>
<dbReference type="Proteomes" id="UP001142489">
    <property type="component" value="Unassembled WGS sequence"/>
</dbReference>
<evidence type="ECO:0000313" key="5">
    <source>
        <dbReference type="EMBL" id="KAJ7312177.1"/>
    </source>
</evidence>
<feature type="domain" description="Fanconi anaemia group A protein helical" evidence="3">
    <location>
        <begin position="534"/>
        <end position="614"/>
    </location>
</feature>
<sequence>MAAAPARRKHEMRPFFPLDAGRSKRQKLRHKTLQKLQEEALHLLSCHQNLDDLLLEAGSSVCDKPSHPTSLSGTTGEASEPEQLVVSALRDRATTLGVPVGTLSARAAASNIGKICAEAGEAVLLNPQQREKLSCLFPTLKGLLAQNAFCHLQFAQEMWKMQSPLFLEVAWRLHTESLVSLEELLENHPNDAAVLEQWLSHSLRLLCSQAAEPSLAACPLESMLTDIAAVFLRNGFKKTCELGKKPGSQKLPKISCAVLESMLAWVLDSVAQESRGEAPEPKAVKCWLHIYSTTAYQGRVPPEALQRFLSHTLAQVLTYNPQLKVSDAVHLQREWCFTRTSPVLALLFRKLFVLFEAEELIRHLQKVLETSEVNWHHVLSCVSTLLVCHSGAEALVKDFLSQLLRKAFESYDLENMVTAFLIVRQAALEGPAVFMPYLEWFKASFGSARGFHCTSKKALVFLFKFLSELVPFEAPQYLKVHILHPPFVPTKYRPLLLEYIALAKTRLADFKVSIEDMGVYEDLSAAKEEGQPRSQALQDVEKAVQIFQNTGKIPAGVMEASIFRRTYYTSRFLPALLAPRVLPEEPDTCMALIDALKRAEKIPLNMYATYIEGCQAAKEKFLQGGSTEWEASSLKEPLELLKAELEALRPLIMDPSKHGGTLVQIAAVSEKLTDVLGRPADEDDAAFLSLRIPLDLSAPDVKRQHQGVVDLLLASFCQNVMAASYFLAPDRQGAWPSLFVRMIAGHRPLLPSLLGRLCQLLCHQGSALSDAHLLGLAVFAVHLNEAESLIPAVDICSLWVPHSPPARGLSITGLWEHLLACRTGESVLFCMRFCTAALSYALCKFVSLSHEGLCAVLHPAFVKKVANVKFPDDFLEVGLQVWVRRNPQMQKMKTRRSRARVGNAAAALRTLLRESSIIPAGDTTDPRTSRFAVAMADVLFCSFSTPCHGSASKLEGLAMTGAQPTLTPATRTLPSACGRKQRFRKLTEEKAFQLTLQEWLLMELSTDPEDDLLPSSERLAFHYWALYQHYLPRPSAAGGCDGNLRKVCATFIGAVLDFGHRSELSHCGPQKNLTSPVSQGRGNADLYCRLQEMLLEVELVHRRAPCDTGSPEGHFLFQLFQERRKTLGNTATLGEKLGRQQEVLLQTRILLGLPPSLLTARRRKGTRVVLDCEGFFSFVNTELKNVCPRGSMLPYDVTAHFFRGLLSASLECDNPAEEVTAALSLGQAGCPMILSSAARWWQQMEPVLSSEWERLFQGPLAQGLQRLRELAVSTCRFLASGAAFVASSEAPWLSGAFLHFALERRAVNDEAQEDALKRLGAGAEKVLVSLLFFSLLDFITAEVAPQEGVDAQKALDWCSKVLRCLEERGVPWLEVFSAAGTGHSPGQILRSTISDQHLKLLPVAFYR</sequence>
<dbReference type="GO" id="GO:0045589">
    <property type="term" value="P:regulation of regulatory T cell differentiation"/>
    <property type="evidence" value="ECO:0007669"/>
    <property type="project" value="TreeGrafter"/>
</dbReference>
<dbReference type="Pfam" id="PF15865">
    <property type="entry name" value="Fanconi_A_N"/>
    <property type="match status" value="1"/>
</dbReference>
<comment type="caution">
    <text evidence="5">The sequence shown here is derived from an EMBL/GenBank/DDBJ whole genome shotgun (WGS) entry which is preliminary data.</text>
</comment>
<name>A0A9Q1AV23_9SAUR</name>
<dbReference type="GO" id="GO:0043240">
    <property type="term" value="C:Fanconi anaemia nuclear complex"/>
    <property type="evidence" value="ECO:0007669"/>
    <property type="project" value="InterPro"/>
</dbReference>
<dbReference type="Pfam" id="PF24781">
    <property type="entry name" value="FANCA_helical"/>
    <property type="match status" value="1"/>
</dbReference>
<dbReference type="PRINTS" id="PR00826">
    <property type="entry name" value="FANCONIAGENE"/>
</dbReference>
<dbReference type="InterPro" id="IPR031729">
    <property type="entry name" value="Fanconi_A_N"/>
</dbReference>
<dbReference type="Pfam" id="PF24783">
    <property type="entry name" value="FANCA_arcN"/>
    <property type="match status" value="1"/>
</dbReference>
<dbReference type="InterPro" id="IPR055386">
    <property type="entry name" value="FANCA_helical"/>
</dbReference>
<dbReference type="InterPro" id="IPR055387">
    <property type="entry name" value="FANCA_arcN"/>
</dbReference>
<dbReference type="PANTHER" id="PTHR12047:SF2">
    <property type="entry name" value="FANCONI ANEMIA GROUP A PROTEIN"/>
    <property type="match status" value="1"/>
</dbReference>
<evidence type="ECO:0000259" key="1">
    <source>
        <dbReference type="Pfam" id="PF03511"/>
    </source>
</evidence>
<organism evidence="5 6">
    <name type="scientific">Phrynocephalus forsythii</name>
    <dbReference type="NCBI Taxonomy" id="171643"/>
    <lineage>
        <taxon>Eukaryota</taxon>
        <taxon>Metazoa</taxon>
        <taxon>Chordata</taxon>
        <taxon>Craniata</taxon>
        <taxon>Vertebrata</taxon>
        <taxon>Euteleostomi</taxon>
        <taxon>Lepidosauria</taxon>
        <taxon>Squamata</taxon>
        <taxon>Bifurcata</taxon>
        <taxon>Unidentata</taxon>
        <taxon>Episquamata</taxon>
        <taxon>Toxicofera</taxon>
        <taxon>Iguania</taxon>
        <taxon>Acrodonta</taxon>
        <taxon>Agamidae</taxon>
        <taxon>Agaminae</taxon>
        <taxon>Phrynocephalus</taxon>
    </lineage>
</organism>
<evidence type="ECO:0000259" key="3">
    <source>
        <dbReference type="Pfam" id="PF24781"/>
    </source>
</evidence>
<evidence type="ECO:0000259" key="4">
    <source>
        <dbReference type="Pfam" id="PF24783"/>
    </source>
</evidence>